<organism evidence="3 4">
    <name type="scientific">[Clostridium] clostridioforme 90A8</name>
    <dbReference type="NCBI Taxonomy" id="999408"/>
    <lineage>
        <taxon>Bacteria</taxon>
        <taxon>Bacillati</taxon>
        <taxon>Bacillota</taxon>
        <taxon>Clostridia</taxon>
        <taxon>Lachnospirales</taxon>
        <taxon>Lachnospiraceae</taxon>
        <taxon>Enterocloster</taxon>
    </lineage>
</organism>
<dbReference type="AlphaFoldDB" id="A0A0E2H4Z3"/>
<dbReference type="SMART" id="SM00530">
    <property type="entry name" value="HTH_XRE"/>
    <property type="match status" value="1"/>
</dbReference>
<dbReference type="PATRIC" id="fig|999408.3.peg.5008"/>
<protein>
    <recommendedName>
        <fullName evidence="2">HTH cro/C1-type domain-containing protein</fullName>
    </recommendedName>
</protein>
<evidence type="ECO:0000259" key="2">
    <source>
        <dbReference type="PROSITE" id="PS50943"/>
    </source>
</evidence>
<dbReference type="GO" id="GO:0003700">
    <property type="term" value="F:DNA-binding transcription factor activity"/>
    <property type="evidence" value="ECO:0007669"/>
    <property type="project" value="TreeGrafter"/>
</dbReference>
<dbReference type="Pfam" id="PF01381">
    <property type="entry name" value="HTH_3"/>
    <property type="match status" value="1"/>
</dbReference>
<proteinExistence type="predicted"/>
<keyword evidence="1" id="KW-0238">DNA-binding</keyword>
<dbReference type="PANTHER" id="PTHR46797:SF1">
    <property type="entry name" value="METHYLPHOSPHONATE SYNTHASE"/>
    <property type="match status" value="1"/>
</dbReference>
<dbReference type="InterPro" id="IPR050807">
    <property type="entry name" value="TransReg_Diox_bact_type"/>
</dbReference>
<reference evidence="3 4" key="1">
    <citation type="submission" date="2013-01" db="EMBL/GenBank/DDBJ databases">
        <title>The Genome Sequence of Clostridium clostridioforme 90A8.</title>
        <authorList>
            <consortium name="The Broad Institute Genome Sequencing Platform"/>
            <person name="Earl A."/>
            <person name="Ward D."/>
            <person name="Feldgarden M."/>
            <person name="Gevers D."/>
            <person name="Courvalin P."/>
            <person name="Lambert T."/>
            <person name="Walker B."/>
            <person name="Young S.K."/>
            <person name="Zeng Q."/>
            <person name="Gargeya S."/>
            <person name="Fitzgerald M."/>
            <person name="Haas B."/>
            <person name="Abouelleil A."/>
            <person name="Alvarado L."/>
            <person name="Arachchi H.M."/>
            <person name="Berlin A.M."/>
            <person name="Chapman S.B."/>
            <person name="Dewar J."/>
            <person name="Goldberg J."/>
            <person name="Griggs A."/>
            <person name="Gujja S."/>
            <person name="Hansen M."/>
            <person name="Howarth C."/>
            <person name="Imamovic A."/>
            <person name="Larimer J."/>
            <person name="McCowan C."/>
            <person name="Murphy C."/>
            <person name="Neiman D."/>
            <person name="Pearson M."/>
            <person name="Priest M."/>
            <person name="Roberts A."/>
            <person name="Saif S."/>
            <person name="Shea T."/>
            <person name="Sisk P."/>
            <person name="Sykes S."/>
            <person name="Wortman J."/>
            <person name="Nusbaum C."/>
            <person name="Birren B."/>
        </authorList>
    </citation>
    <scope>NUCLEOTIDE SEQUENCE [LARGE SCALE GENOMIC DNA]</scope>
    <source>
        <strain evidence="3 4">90A8</strain>
    </source>
</reference>
<dbReference type="CDD" id="cd00093">
    <property type="entry name" value="HTH_XRE"/>
    <property type="match status" value="1"/>
</dbReference>
<dbReference type="GO" id="GO:0005829">
    <property type="term" value="C:cytosol"/>
    <property type="evidence" value="ECO:0007669"/>
    <property type="project" value="TreeGrafter"/>
</dbReference>
<name>A0A0E2H4Z3_9FIRM</name>
<dbReference type="InterPro" id="IPR001387">
    <property type="entry name" value="Cro/C1-type_HTH"/>
</dbReference>
<dbReference type="Gene3D" id="1.10.260.40">
    <property type="entry name" value="lambda repressor-like DNA-binding domains"/>
    <property type="match status" value="1"/>
</dbReference>
<evidence type="ECO:0000256" key="1">
    <source>
        <dbReference type="ARBA" id="ARBA00023125"/>
    </source>
</evidence>
<dbReference type="Proteomes" id="UP000013085">
    <property type="component" value="Unassembled WGS sequence"/>
</dbReference>
<dbReference type="RefSeq" id="WP_002594287.1">
    <property type="nucleotide sequence ID" value="NZ_KB850986.1"/>
</dbReference>
<dbReference type="GO" id="GO:0003677">
    <property type="term" value="F:DNA binding"/>
    <property type="evidence" value="ECO:0007669"/>
    <property type="project" value="UniProtKB-KW"/>
</dbReference>
<accession>A0A0E2H4Z3</accession>
<dbReference type="GeneID" id="86193339"/>
<feature type="domain" description="HTH cro/C1-type" evidence="2">
    <location>
        <begin position="17"/>
        <end position="71"/>
    </location>
</feature>
<evidence type="ECO:0000313" key="4">
    <source>
        <dbReference type="Proteomes" id="UP000013085"/>
    </source>
</evidence>
<sequence>MSNRAISTELIELGERIRKRRQEMKLSQESFAEKAGISVNTVSRIEGGQTAMSVEIFRKMIEILETDANLLLGKEGGGTEKLESIQEVLYRIQKMEWKEQKIIMQTIDSLIDSLNEYR</sequence>
<dbReference type="SUPFAM" id="SSF47413">
    <property type="entry name" value="lambda repressor-like DNA-binding domains"/>
    <property type="match status" value="1"/>
</dbReference>
<comment type="caution">
    <text evidence="3">The sequence shown here is derived from an EMBL/GenBank/DDBJ whole genome shotgun (WGS) entry which is preliminary data.</text>
</comment>
<dbReference type="InterPro" id="IPR010982">
    <property type="entry name" value="Lambda_DNA-bd_dom_sf"/>
</dbReference>
<dbReference type="EMBL" id="AGYR01000055">
    <property type="protein sequence ID" value="ENZ09065.1"/>
    <property type="molecule type" value="Genomic_DNA"/>
</dbReference>
<evidence type="ECO:0000313" key="3">
    <source>
        <dbReference type="EMBL" id="ENZ09065.1"/>
    </source>
</evidence>
<dbReference type="PROSITE" id="PS50943">
    <property type="entry name" value="HTH_CROC1"/>
    <property type="match status" value="1"/>
</dbReference>
<dbReference type="PANTHER" id="PTHR46797">
    <property type="entry name" value="HTH-TYPE TRANSCRIPTIONAL REGULATOR"/>
    <property type="match status" value="1"/>
</dbReference>
<gene>
    <name evidence="3" type="ORF">HMPREF1090_04659</name>
</gene>
<dbReference type="HOGENOM" id="CLU_066192_17_6_9"/>